<comment type="caution">
    <text evidence="1">The sequence shown here is derived from an EMBL/GenBank/DDBJ whole genome shotgun (WGS) entry which is preliminary data.</text>
</comment>
<protein>
    <submittedName>
        <fullName evidence="1">Uncharacterized protein</fullName>
    </submittedName>
</protein>
<evidence type="ECO:0000313" key="1">
    <source>
        <dbReference type="EMBL" id="KRZ29795.1"/>
    </source>
</evidence>
<accession>A0A0V1J4C9</accession>
<sequence>SGKKIASLRQYRNAIVLKVENVAWRPKAESGGKARAAFSPAVYSCLLETLLETAAAREKNNTTREKRVFELSKQKKETQTCTKSNQILLTTVSTNLIDQAKAHSEHVHGYYATLFIGHRLNYIYDSDTRKKRYFSTKKCLILLIISIIGVNVDDIDLKSVHQINKGDGCYSFKQKMDDDSDINRIHSHQDPFTNNLSDLINALDKFFGERPTHSMAVRKVRRRPRIPVNADNTSSSMARAAHLEQLHTSGMSSGEDGKNNTADDISDSENEISSRYILPFDRKFRRWKNSHVEPDSIMDTSQKRKTYRRKKPIKRMVVDSCLPAGKSETTMEVDNSPGSRFIPFGACLRVPKRICSESMDHCLFLSHTVPSSDSEDNVSSCDHGRDGDDELSDFPAVSFCSDSCDSDDLDTSRSILRKIRNNLRNNFCDGECHAMIFDSTDSDVSPSAKTKKTKLDQ</sequence>
<evidence type="ECO:0000313" key="2">
    <source>
        <dbReference type="Proteomes" id="UP000054826"/>
    </source>
</evidence>
<name>A0A0V1J4C9_TRIPS</name>
<gene>
    <name evidence="1" type="ORF">T4C_7833</name>
</gene>
<proteinExistence type="predicted"/>
<dbReference type="AlphaFoldDB" id="A0A0V1J4C9"/>
<dbReference type="EMBL" id="JYDV01000136">
    <property type="protein sequence ID" value="KRZ29795.1"/>
    <property type="molecule type" value="Genomic_DNA"/>
</dbReference>
<reference evidence="1 2" key="1">
    <citation type="submission" date="2015-01" db="EMBL/GenBank/DDBJ databases">
        <title>Evolution of Trichinella species and genotypes.</title>
        <authorList>
            <person name="Korhonen P.K."/>
            <person name="Edoardo P."/>
            <person name="Giuseppe L.R."/>
            <person name="Gasser R.B."/>
        </authorList>
    </citation>
    <scope>NUCLEOTIDE SEQUENCE [LARGE SCALE GENOMIC DNA]</scope>
    <source>
        <strain evidence="1">ISS176</strain>
    </source>
</reference>
<organism evidence="1 2">
    <name type="scientific">Trichinella pseudospiralis</name>
    <name type="common">Parasitic roundworm</name>
    <dbReference type="NCBI Taxonomy" id="6337"/>
    <lineage>
        <taxon>Eukaryota</taxon>
        <taxon>Metazoa</taxon>
        <taxon>Ecdysozoa</taxon>
        <taxon>Nematoda</taxon>
        <taxon>Enoplea</taxon>
        <taxon>Dorylaimia</taxon>
        <taxon>Trichinellida</taxon>
        <taxon>Trichinellidae</taxon>
        <taxon>Trichinella</taxon>
    </lineage>
</organism>
<dbReference type="Proteomes" id="UP000054826">
    <property type="component" value="Unassembled WGS sequence"/>
</dbReference>
<feature type="non-terminal residue" evidence="1">
    <location>
        <position position="1"/>
    </location>
</feature>